<proteinExistence type="predicted"/>
<name>A0A7C3MJK9_DICTH</name>
<sequence>MRAFKKANTQKNEIIIINLDPEEFLIESIVDYLKNNNIKNACVISGIGTLKKLTYHRVLSTSIYPENEYLSLEGPFELSSLQGMIINYEPHLHFVASDLKNTYSGHIEFNSQVLYLAEIVLLTLNNFSLKRRLNEKNINIIEEE</sequence>
<gene>
    <name evidence="2" type="ORF">ENW00_07190</name>
</gene>
<dbReference type="GO" id="GO:0003677">
    <property type="term" value="F:DNA binding"/>
    <property type="evidence" value="ECO:0007669"/>
    <property type="project" value="UniProtKB-KW"/>
</dbReference>
<evidence type="ECO:0000313" key="2">
    <source>
        <dbReference type="EMBL" id="HFX13914.1"/>
    </source>
</evidence>
<dbReference type="AlphaFoldDB" id="A0A7C3MJK9"/>
<dbReference type="PROSITE" id="PS51742">
    <property type="entry name" value="PPC"/>
    <property type="match status" value="1"/>
</dbReference>
<comment type="caution">
    <text evidence="2">The sequence shown here is derived from an EMBL/GenBank/DDBJ whole genome shotgun (WGS) entry which is preliminary data.</text>
</comment>
<dbReference type="SUPFAM" id="SSF117856">
    <property type="entry name" value="AF0104/ALDC/Ptd012-like"/>
    <property type="match status" value="1"/>
</dbReference>
<evidence type="ECO:0000259" key="1">
    <source>
        <dbReference type="PROSITE" id="PS51742"/>
    </source>
</evidence>
<dbReference type="Pfam" id="PF03479">
    <property type="entry name" value="PCC"/>
    <property type="match status" value="1"/>
</dbReference>
<keyword evidence="2" id="KW-0238">DNA-binding</keyword>
<dbReference type="CDD" id="cd11378">
    <property type="entry name" value="DUF296"/>
    <property type="match status" value="1"/>
</dbReference>
<dbReference type="Gene3D" id="3.30.1330.80">
    <property type="entry name" value="Hypothetical protein, similar to alpha- acetolactate decarboxylase, domain 2"/>
    <property type="match status" value="1"/>
</dbReference>
<reference evidence="2" key="1">
    <citation type="journal article" date="2020" name="mSystems">
        <title>Genome- and Community-Level Interaction Insights into Carbon Utilization and Element Cycling Functions of Hydrothermarchaeota in Hydrothermal Sediment.</title>
        <authorList>
            <person name="Zhou Z."/>
            <person name="Liu Y."/>
            <person name="Xu W."/>
            <person name="Pan J."/>
            <person name="Luo Z.H."/>
            <person name="Li M."/>
        </authorList>
    </citation>
    <scope>NUCLEOTIDE SEQUENCE [LARGE SCALE GENOMIC DNA]</scope>
    <source>
        <strain evidence="2">SpSt-81</strain>
    </source>
</reference>
<accession>A0A7C3MJK9</accession>
<dbReference type="PANTHER" id="PTHR34988:SF1">
    <property type="entry name" value="DNA-BINDING PROTEIN"/>
    <property type="match status" value="1"/>
</dbReference>
<dbReference type="EMBL" id="DTIN01000027">
    <property type="protein sequence ID" value="HFX13914.1"/>
    <property type="molecule type" value="Genomic_DNA"/>
</dbReference>
<organism evidence="2">
    <name type="scientific">Dictyoglomus thermophilum</name>
    <dbReference type="NCBI Taxonomy" id="14"/>
    <lineage>
        <taxon>Bacteria</taxon>
        <taxon>Pseudomonadati</taxon>
        <taxon>Dictyoglomota</taxon>
        <taxon>Dictyoglomia</taxon>
        <taxon>Dictyoglomales</taxon>
        <taxon>Dictyoglomaceae</taxon>
        <taxon>Dictyoglomus</taxon>
    </lineage>
</organism>
<dbReference type="PANTHER" id="PTHR34988">
    <property type="entry name" value="PROTEIN, PUTATIVE-RELATED"/>
    <property type="match status" value="1"/>
</dbReference>
<dbReference type="InterPro" id="IPR005175">
    <property type="entry name" value="PPC_dom"/>
</dbReference>
<protein>
    <submittedName>
        <fullName evidence="2">DNA-binding protein</fullName>
    </submittedName>
</protein>
<feature type="domain" description="PPC" evidence="1">
    <location>
        <begin position="8"/>
        <end position="144"/>
    </location>
</feature>